<sequence>MSDLNEIHIIIDWTNYFESLENIIKSPLKLIEKYHMKKLDEKKKIMSKFYNVCVDDFRGKTDFIIYIIQDTMPIYEYRNTSKGMRKVNTNIFDIKKNLRKITGGYKIHATDNIQETKDNLKVLGLYDKFYRKKNFLSLKEVFNELNKHPKLKWVVMRNFEGMPNNINIDEHLDVDLLVNDYYLVKSILDGTSATKNRYEDGCKRILNYVLINNKKILFDFRSVGDNYYDKKIQQDMLDTRIKHPNGFYIPNNEMHLHSLIYHAIIHKPLISSTYLKVFKEYGLKDNEINKKNLKEILDNWLKKNNYKYVRPEPSVGYFL</sequence>
<name>A0A5B8IG03_9VIRU</name>
<dbReference type="EMBL" id="MK250086">
    <property type="protein sequence ID" value="QDY51997.1"/>
    <property type="molecule type" value="Genomic_DNA"/>
</dbReference>
<proteinExistence type="predicted"/>
<organism evidence="1">
    <name type="scientific">Mimiviridae sp. ChoanoV1</name>
    <dbReference type="NCBI Taxonomy" id="2596887"/>
    <lineage>
        <taxon>Viruses</taxon>
        <taxon>Varidnaviria</taxon>
        <taxon>Bamfordvirae</taxon>
        <taxon>Nucleocytoviricota</taxon>
        <taxon>Megaviricetes</taxon>
        <taxon>Imitervirales</taxon>
        <taxon>Schizomimiviridae</taxon>
    </lineage>
</organism>
<reference evidence="1" key="1">
    <citation type="submission" date="2018-11" db="EMBL/GenBank/DDBJ databases">
        <title>A distinct lineage of giant viruses engineers rhodopsin photosystems in predatory marine eukaryotes.</title>
        <authorList>
            <person name="Needham D.M."/>
            <person name="Yoshizawa S."/>
            <person name="Hosaka T."/>
            <person name="Poirier C."/>
            <person name="Choi C.-J."/>
            <person name="Hehenberger E."/>
            <person name="Irwin N.A.T."/>
            <person name="Wilken S."/>
            <person name="Yung C.-M."/>
            <person name="Bachy C."/>
            <person name="Kurihara R."/>
            <person name="Nakajima Y."/>
            <person name="Kojima K."/>
            <person name="Kimura-Someya T."/>
            <person name="Leonard G."/>
            <person name="Malmstrom R.R."/>
            <person name="Mende D."/>
            <person name="Olson D.K."/>
            <person name="Sudo Y."/>
            <person name="Sudek S."/>
            <person name="Richards T.A."/>
            <person name="DeLong E.F."/>
            <person name="Keeling P.J."/>
            <person name="Santoro A.E."/>
            <person name="Shirouzu M."/>
            <person name="Iwasaki W."/>
            <person name="Worden A.Z."/>
        </authorList>
    </citation>
    <scope>NUCLEOTIDE SEQUENCE</scope>
</reference>
<protein>
    <submittedName>
        <fullName evidence="1">Uncharacterized protein</fullName>
    </submittedName>
</protein>
<accession>A0A5B8IG03</accession>
<gene>
    <name evidence="1" type="ORF">2_69</name>
</gene>
<evidence type="ECO:0000313" key="1">
    <source>
        <dbReference type="EMBL" id="QDY51997.1"/>
    </source>
</evidence>